<feature type="compositionally biased region" description="Polar residues" evidence="1">
    <location>
        <begin position="132"/>
        <end position="141"/>
    </location>
</feature>
<gene>
    <name evidence="2" type="ORF">MSIMFB_05693</name>
</gene>
<comment type="caution">
    <text evidence="2">The sequence shown here is derived from an EMBL/GenBank/DDBJ whole genome shotgun (WGS) entry which is preliminary data.</text>
</comment>
<proteinExistence type="predicted"/>
<reference evidence="2 3" key="1">
    <citation type="submission" date="2017-10" db="EMBL/GenBank/DDBJ databases">
        <authorList>
            <consortium name="Urmite Genomes"/>
        </authorList>
    </citation>
    <scope>NUCLEOTIDE SEQUENCE [LARGE SCALE GENOMIC DNA]</scope>
    <source>
        <strain evidence="2 3">FB-527</strain>
    </source>
</reference>
<dbReference type="Proteomes" id="UP000554965">
    <property type="component" value="Unassembled WGS sequence"/>
</dbReference>
<keyword evidence="3" id="KW-1185">Reference proteome</keyword>
<sequence>MRQRHRYRLANRIAKYRPLTSDLPHLVWLRRISGNAQTTQVVEADRRIRPGQLHLGVQITQQTISQTFRNGSELLFDIFDHRAQRWRSIVDLPPIQSIHHKRDGVFAGEPPHRGRQINIGAQVLVAAMTFNVNSDRNTGPTQKFRPRQPESDQ</sequence>
<organism evidence="2 3">
    <name type="scientific">Mycobacterium simulans</name>
    <dbReference type="NCBI Taxonomy" id="627089"/>
    <lineage>
        <taxon>Bacteria</taxon>
        <taxon>Bacillati</taxon>
        <taxon>Actinomycetota</taxon>
        <taxon>Actinomycetes</taxon>
        <taxon>Mycobacteriales</taxon>
        <taxon>Mycobacteriaceae</taxon>
        <taxon>Mycobacterium</taxon>
    </lineage>
</organism>
<name>A0A7Z7ITF2_9MYCO</name>
<dbReference type="EMBL" id="OCTY01000023">
    <property type="protein sequence ID" value="SOK27436.1"/>
    <property type="molecule type" value="Genomic_DNA"/>
</dbReference>
<protein>
    <submittedName>
        <fullName evidence="2">Uncharacterized protein</fullName>
    </submittedName>
</protein>
<feature type="region of interest" description="Disordered" evidence="1">
    <location>
        <begin position="132"/>
        <end position="153"/>
    </location>
</feature>
<evidence type="ECO:0000313" key="3">
    <source>
        <dbReference type="Proteomes" id="UP000554965"/>
    </source>
</evidence>
<evidence type="ECO:0000256" key="1">
    <source>
        <dbReference type="SAM" id="MobiDB-lite"/>
    </source>
</evidence>
<dbReference type="AlphaFoldDB" id="A0A7Z7ITF2"/>
<evidence type="ECO:0000313" key="2">
    <source>
        <dbReference type="EMBL" id="SOK27436.1"/>
    </source>
</evidence>
<accession>A0A7Z7ITF2</accession>